<name>A0AAU9LTZ7_9ASTR</name>
<evidence type="ECO:0000313" key="4">
    <source>
        <dbReference type="EMBL" id="CAH1415264.1"/>
    </source>
</evidence>
<evidence type="ECO:0000256" key="2">
    <source>
        <dbReference type="PROSITE-ProRule" id="PRU00332"/>
    </source>
</evidence>
<dbReference type="InterPro" id="IPR006630">
    <property type="entry name" value="La_HTH"/>
</dbReference>
<keyword evidence="5" id="KW-1185">Reference proteome</keyword>
<protein>
    <recommendedName>
        <fullName evidence="3">HTH La-type RNA-binding domain-containing protein</fullName>
    </recommendedName>
</protein>
<evidence type="ECO:0000259" key="3">
    <source>
        <dbReference type="PROSITE" id="PS50961"/>
    </source>
</evidence>
<dbReference type="InterPro" id="IPR036388">
    <property type="entry name" value="WH-like_DNA-bd_sf"/>
</dbReference>
<comment type="caution">
    <text evidence="4">The sequence shown here is derived from an EMBL/GenBank/DDBJ whole genome shotgun (WGS) entry which is preliminary data.</text>
</comment>
<dbReference type="SUPFAM" id="SSF46785">
    <property type="entry name" value="Winged helix' DNA-binding domain"/>
    <property type="match status" value="1"/>
</dbReference>
<dbReference type="Proteomes" id="UP001157418">
    <property type="component" value="Unassembled WGS sequence"/>
</dbReference>
<dbReference type="EMBL" id="CAKMRJ010000001">
    <property type="protein sequence ID" value="CAH1415264.1"/>
    <property type="molecule type" value="Genomic_DNA"/>
</dbReference>
<dbReference type="CDD" id="cd07323">
    <property type="entry name" value="LAM"/>
    <property type="match status" value="1"/>
</dbReference>
<dbReference type="InterPro" id="IPR036390">
    <property type="entry name" value="WH_DNA-bd_sf"/>
</dbReference>
<dbReference type="GO" id="GO:0003723">
    <property type="term" value="F:RNA binding"/>
    <property type="evidence" value="ECO:0007669"/>
    <property type="project" value="UniProtKB-UniRule"/>
</dbReference>
<evidence type="ECO:0000313" key="5">
    <source>
        <dbReference type="Proteomes" id="UP001157418"/>
    </source>
</evidence>
<dbReference type="Pfam" id="PF05383">
    <property type="entry name" value="La"/>
    <property type="match status" value="1"/>
</dbReference>
<dbReference type="AlphaFoldDB" id="A0AAU9LTZ7"/>
<dbReference type="InterPro" id="IPR045180">
    <property type="entry name" value="La_dom_prot"/>
</dbReference>
<dbReference type="Gene3D" id="1.10.10.10">
    <property type="entry name" value="Winged helix-like DNA-binding domain superfamily/Winged helix DNA-binding domain"/>
    <property type="match status" value="1"/>
</dbReference>
<proteinExistence type="predicted"/>
<dbReference type="PANTHER" id="PTHR22792:SF132">
    <property type="entry name" value="LA-RELATED PROTEIN 1"/>
    <property type="match status" value="1"/>
</dbReference>
<dbReference type="GO" id="GO:0005737">
    <property type="term" value="C:cytoplasm"/>
    <property type="evidence" value="ECO:0007669"/>
    <property type="project" value="UniProtKB-ARBA"/>
</dbReference>
<feature type="domain" description="HTH La-type RNA-binding" evidence="3">
    <location>
        <begin position="14"/>
        <end position="107"/>
    </location>
</feature>
<keyword evidence="1 2" id="KW-0694">RNA-binding</keyword>
<dbReference type="SMART" id="SM00715">
    <property type="entry name" value="LA"/>
    <property type="match status" value="1"/>
</dbReference>
<dbReference type="PANTHER" id="PTHR22792">
    <property type="entry name" value="LUPUS LA PROTEIN-RELATED"/>
    <property type="match status" value="1"/>
</dbReference>
<organism evidence="4 5">
    <name type="scientific">Lactuca virosa</name>
    <dbReference type="NCBI Taxonomy" id="75947"/>
    <lineage>
        <taxon>Eukaryota</taxon>
        <taxon>Viridiplantae</taxon>
        <taxon>Streptophyta</taxon>
        <taxon>Embryophyta</taxon>
        <taxon>Tracheophyta</taxon>
        <taxon>Spermatophyta</taxon>
        <taxon>Magnoliopsida</taxon>
        <taxon>eudicotyledons</taxon>
        <taxon>Gunneridae</taxon>
        <taxon>Pentapetalae</taxon>
        <taxon>asterids</taxon>
        <taxon>campanulids</taxon>
        <taxon>Asterales</taxon>
        <taxon>Asteraceae</taxon>
        <taxon>Cichorioideae</taxon>
        <taxon>Cichorieae</taxon>
        <taxon>Lactucinae</taxon>
        <taxon>Lactuca</taxon>
    </lineage>
</organism>
<sequence length="124" mass="13937">MPFVTPLAPSMYFVVPDPQLHVKIVTQIDYYFSNENLVRDIYLKRNMDEHGWVPASLIAGLKKGEKIWRRNNSMKWMMSVGGPSSPQAAIGRSSNDNEELVSKLLGVHLATSQEKFTTHGGSMD</sequence>
<dbReference type="PROSITE" id="PS50961">
    <property type="entry name" value="HTH_LA"/>
    <property type="match status" value="1"/>
</dbReference>
<accession>A0AAU9LTZ7</accession>
<evidence type="ECO:0000256" key="1">
    <source>
        <dbReference type="ARBA" id="ARBA00022884"/>
    </source>
</evidence>
<reference evidence="4 5" key="1">
    <citation type="submission" date="2022-01" db="EMBL/GenBank/DDBJ databases">
        <authorList>
            <person name="Xiong W."/>
            <person name="Schranz E."/>
        </authorList>
    </citation>
    <scope>NUCLEOTIDE SEQUENCE [LARGE SCALE GENOMIC DNA]</scope>
</reference>
<gene>
    <name evidence="4" type="ORF">LVIROSA_LOCUS3122</name>
</gene>